<dbReference type="GO" id="GO:0035438">
    <property type="term" value="F:cyclic-di-GMP binding"/>
    <property type="evidence" value="ECO:0007669"/>
    <property type="project" value="InterPro"/>
</dbReference>
<reference evidence="3 4" key="1">
    <citation type="submission" date="2014-04" db="EMBL/GenBank/DDBJ databases">
        <title>A comprehensive comparison of genomes of Erythrobacter spp. Strains.</title>
        <authorList>
            <person name="Zheng Q."/>
        </authorList>
    </citation>
    <scope>NUCLEOTIDE SEQUENCE [LARGE SCALE GENOMIC DNA]</scope>
    <source>
        <strain evidence="3 4">DSM 8509</strain>
    </source>
</reference>
<dbReference type="Proteomes" id="UP000027866">
    <property type="component" value="Unassembled WGS sequence"/>
</dbReference>
<sequence length="224" mass="24316">MTVNHSQQACEKNRGQSRGERREERRIAARGRLVLRIAKLVCETGEYACILRDVSLTGAGLSFFHEVPPDMRPILQLSNGHTFPVELVWSGAGRAGYRFAVPVAEEDFIAGDTEFGHRPLRLSIRAAARIVDGCEMAEASLVDLSAEGAKLEVARRFADRRVVSLALAGRAPRLAEVRWQTDEALGLRFFEPLPAADLASLALALQPFAAPAGTDEGIAAIRAA</sequence>
<dbReference type="EMBL" id="JMIX01000005">
    <property type="protein sequence ID" value="KEO96452.1"/>
    <property type="molecule type" value="Genomic_DNA"/>
</dbReference>
<keyword evidence="4" id="KW-1185">Reference proteome</keyword>
<gene>
    <name evidence="3" type="ORF">EH32_09485</name>
</gene>
<dbReference type="KEGG" id="elq:Ga0102493_11799"/>
<feature type="domain" description="PilZ" evidence="2">
    <location>
        <begin position="121"/>
        <end position="201"/>
    </location>
</feature>
<dbReference type="RefSeq" id="WP_051697791.1">
    <property type="nucleotide sequence ID" value="NZ_CP017057.1"/>
</dbReference>
<accession>A0A074NFP4</accession>
<dbReference type="Pfam" id="PF07238">
    <property type="entry name" value="PilZ"/>
    <property type="match status" value="2"/>
</dbReference>
<evidence type="ECO:0000256" key="1">
    <source>
        <dbReference type="SAM" id="MobiDB-lite"/>
    </source>
</evidence>
<feature type="region of interest" description="Disordered" evidence="1">
    <location>
        <begin position="1"/>
        <end position="23"/>
    </location>
</feature>
<feature type="compositionally biased region" description="Polar residues" evidence="1">
    <location>
        <begin position="1"/>
        <end position="10"/>
    </location>
</feature>
<evidence type="ECO:0000313" key="3">
    <source>
        <dbReference type="EMBL" id="KEO96452.1"/>
    </source>
</evidence>
<organism evidence="3 4">
    <name type="scientific">Erythrobacter litoralis</name>
    <dbReference type="NCBI Taxonomy" id="39960"/>
    <lineage>
        <taxon>Bacteria</taxon>
        <taxon>Pseudomonadati</taxon>
        <taxon>Pseudomonadota</taxon>
        <taxon>Alphaproteobacteria</taxon>
        <taxon>Sphingomonadales</taxon>
        <taxon>Erythrobacteraceae</taxon>
        <taxon>Erythrobacter/Porphyrobacter group</taxon>
        <taxon>Erythrobacter</taxon>
    </lineage>
</organism>
<feature type="compositionally biased region" description="Basic and acidic residues" evidence="1">
    <location>
        <begin position="11"/>
        <end position="23"/>
    </location>
</feature>
<name>A0A074NFP4_9SPHN</name>
<proteinExistence type="predicted"/>
<dbReference type="PATRIC" id="fig|39960.10.peg.3051"/>
<dbReference type="SUPFAM" id="SSF141371">
    <property type="entry name" value="PilZ domain-like"/>
    <property type="match status" value="2"/>
</dbReference>
<evidence type="ECO:0000259" key="2">
    <source>
        <dbReference type="Pfam" id="PF07238"/>
    </source>
</evidence>
<dbReference type="AlphaFoldDB" id="A0A074NFP4"/>
<comment type="caution">
    <text evidence="3">The sequence shown here is derived from an EMBL/GenBank/DDBJ whole genome shotgun (WGS) entry which is preliminary data.</text>
</comment>
<feature type="domain" description="PilZ" evidence="2">
    <location>
        <begin position="20"/>
        <end position="106"/>
    </location>
</feature>
<evidence type="ECO:0000313" key="4">
    <source>
        <dbReference type="Proteomes" id="UP000027866"/>
    </source>
</evidence>
<dbReference type="OrthoDB" id="7929489at2"/>
<dbReference type="InterPro" id="IPR009875">
    <property type="entry name" value="PilZ_domain"/>
</dbReference>
<protein>
    <recommendedName>
        <fullName evidence="2">PilZ domain-containing protein</fullName>
    </recommendedName>
</protein>